<evidence type="ECO:0000313" key="1">
    <source>
        <dbReference type="EMBL" id="AXX87017.1"/>
    </source>
</evidence>
<reference evidence="2" key="2">
    <citation type="submission" date="2017-09" db="EMBL/GenBank/DDBJ databases">
        <authorList>
            <person name="Perez-Cataluna A."/>
            <person name="Figueras M.J."/>
            <person name="Salas-Masso N."/>
        </authorList>
    </citation>
    <scope>NUCLEOTIDE SEQUENCE</scope>
    <source>
        <strain evidence="2">CECT 7727</strain>
    </source>
</reference>
<dbReference type="RefSeq" id="WP_099312455.1">
    <property type="nucleotide sequence ID" value="NZ_CP032101.1"/>
</dbReference>
<dbReference type="Proteomes" id="UP000224740">
    <property type="component" value="Unassembled WGS sequence"/>
</dbReference>
<gene>
    <name evidence="1" type="ORF">AMRN_1276</name>
    <name evidence="2" type="ORF">CPH92_12910</name>
</gene>
<dbReference type="InterPro" id="IPR029058">
    <property type="entry name" value="AB_hydrolase_fold"/>
</dbReference>
<name>A0A347TK89_9BACT</name>
<keyword evidence="3" id="KW-1185">Reference proteome</keyword>
<reference evidence="1 4" key="3">
    <citation type="submission" date="2018-08" db="EMBL/GenBank/DDBJ databases">
        <title>Complete genome of the Arcobacter marinus type strain JCM 15502.</title>
        <authorList>
            <person name="Miller W.G."/>
            <person name="Yee E."/>
            <person name="Huynh S."/>
            <person name="Parker C.T."/>
        </authorList>
    </citation>
    <scope>NUCLEOTIDE SEQUENCE [LARGE SCALE GENOMIC DNA]</scope>
    <source>
        <strain evidence="1 4">JCM 15502</strain>
    </source>
</reference>
<evidence type="ECO:0000313" key="4">
    <source>
        <dbReference type="Proteomes" id="UP000264693"/>
    </source>
</evidence>
<sequence>MYKNILLLIIVSFLFIACSSKSYSLEQRVKIMQKELKKNKNIQKVIYKTDSFDIFSLEYKTNKCNNLDVYIEGDGLSWIRTDKISSNPTPINPLAMKLFLKEKNECSIYLARPCQYIFNNKCKKKYWTSHRFSSEIIKAYNEVLNKIAKNKSIEFTLIGYSGGATIASLVAIKRDDIKLLISIAGNLDTDFWTYTNSYTSLYGSLNPANYTKKLEHISQVHLIGKDDNIVSKEVFFSYYNKFKNKKNIDFMLLDGFTHSKKWLDNWNKILKNIKKNR</sequence>
<dbReference type="EMBL" id="NXAO01000067">
    <property type="protein sequence ID" value="PHO14223.1"/>
    <property type="molecule type" value="Genomic_DNA"/>
</dbReference>
<dbReference type="Gene3D" id="3.40.50.1820">
    <property type="entry name" value="alpha/beta hydrolase"/>
    <property type="match status" value="1"/>
</dbReference>
<dbReference type="SUPFAM" id="SSF53474">
    <property type="entry name" value="alpha/beta-Hydrolases"/>
    <property type="match status" value="1"/>
</dbReference>
<evidence type="ECO:0000313" key="2">
    <source>
        <dbReference type="EMBL" id="PHO14223.1"/>
    </source>
</evidence>
<proteinExistence type="predicted"/>
<dbReference type="Proteomes" id="UP000264693">
    <property type="component" value="Chromosome"/>
</dbReference>
<reference evidence="3" key="1">
    <citation type="submission" date="2017-09" db="EMBL/GenBank/DDBJ databases">
        <title>Arcobacter canalis sp. nov., a new species isolated from a water canal contaminated with urban sewage.</title>
        <authorList>
            <person name="Perez-Cataluna A."/>
            <person name="Salas-Masso N."/>
            <person name="Figueras M.J."/>
        </authorList>
    </citation>
    <scope>NUCLEOTIDE SEQUENCE [LARGE SCALE GENOMIC DNA]</scope>
    <source>
        <strain evidence="3">CECT 7727</strain>
    </source>
</reference>
<organism evidence="1 4">
    <name type="scientific">Malaciobacter marinus</name>
    <dbReference type="NCBI Taxonomy" id="505249"/>
    <lineage>
        <taxon>Bacteria</taxon>
        <taxon>Pseudomonadati</taxon>
        <taxon>Campylobacterota</taxon>
        <taxon>Epsilonproteobacteria</taxon>
        <taxon>Campylobacterales</taxon>
        <taxon>Arcobacteraceae</taxon>
        <taxon>Malaciobacter</taxon>
    </lineage>
</organism>
<evidence type="ECO:0000313" key="3">
    <source>
        <dbReference type="Proteomes" id="UP000224740"/>
    </source>
</evidence>
<dbReference type="AlphaFoldDB" id="A0A347TK89"/>
<protein>
    <submittedName>
        <fullName evidence="2">Alpha/beta hydrolase</fullName>
    </submittedName>
</protein>
<accession>A0A347TK89</accession>
<keyword evidence="2" id="KW-0378">Hydrolase</keyword>
<dbReference type="GO" id="GO:0016787">
    <property type="term" value="F:hydrolase activity"/>
    <property type="evidence" value="ECO:0007669"/>
    <property type="project" value="UniProtKB-KW"/>
</dbReference>
<dbReference type="KEGG" id="amar:AMRN_1276"/>
<dbReference type="PROSITE" id="PS51257">
    <property type="entry name" value="PROKAR_LIPOPROTEIN"/>
    <property type="match status" value="1"/>
</dbReference>
<dbReference type="EMBL" id="CP032101">
    <property type="protein sequence ID" value="AXX87017.1"/>
    <property type="molecule type" value="Genomic_DNA"/>
</dbReference>